<proteinExistence type="predicted"/>
<evidence type="ECO:0000313" key="2">
    <source>
        <dbReference type="Proteomes" id="UP000799424"/>
    </source>
</evidence>
<sequence length="273" mass="31460">MDESTLYSSQTEVSSFRRERLRQFREEWSMNSGLLSLPGELRNRIYLFVLQPNDISIEVRAPPLPTSPPTYNWAVPKRWTLDIDLKLFEGHTLTGPFRVIIPKGVHTVETLALMRLARSNSKCRVRFFVEGENGKQAVVTLLNGIFSAIKTVRWQTALQTTITSAHLVMSIRPELFIQVRAKRTKVPSTWAAMERQSLGFTQACRKLRAETLPLHQDATQIEVRHLSDDNIEQYLADFYDFSPQSNGKLRIIIDGELRKLARFIERIDSLLNF</sequence>
<dbReference type="AlphaFoldDB" id="A0A6A7AIY3"/>
<protein>
    <submittedName>
        <fullName evidence="1">Uncharacterized protein</fullName>
    </submittedName>
</protein>
<gene>
    <name evidence="1" type="ORF">CC86DRAFT_401418</name>
</gene>
<keyword evidence="2" id="KW-1185">Reference proteome</keyword>
<evidence type="ECO:0000313" key="1">
    <source>
        <dbReference type="EMBL" id="KAF2832668.1"/>
    </source>
</evidence>
<name>A0A6A7AIY3_9PLEO</name>
<organism evidence="1 2">
    <name type="scientific">Ophiobolus disseminans</name>
    <dbReference type="NCBI Taxonomy" id="1469910"/>
    <lineage>
        <taxon>Eukaryota</taxon>
        <taxon>Fungi</taxon>
        <taxon>Dikarya</taxon>
        <taxon>Ascomycota</taxon>
        <taxon>Pezizomycotina</taxon>
        <taxon>Dothideomycetes</taxon>
        <taxon>Pleosporomycetidae</taxon>
        <taxon>Pleosporales</taxon>
        <taxon>Pleosporineae</taxon>
        <taxon>Phaeosphaeriaceae</taxon>
        <taxon>Ophiobolus</taxon>
    </lineage>
</organism>
<accession>A0A6A7AIY3</accession>
<dbReference type="EMBL" id="MU006217">
    <property type="protein sequence ID" value="KAF2832668.1"/>
    <property type="molecule type" value="Genomic_DNA"/>
</dbReference>
<reference evidence="1" key="1">
    <citation type="journal article" date="2020" name="Stud. Mycol.">
        <title>101 Dothideomycetes genomes: a test case for predicting lifestyles and emergence of pathogens.</title>
        <authorList>
            <person name="Haridas S."/>
            <person name="Albert R."/>
            <person name="Binder M."/>
            <person name="Bloem J."/>
            <person name="Labutti K."/>
            <person name="Salamov A."/>
            <person name="Andreopoulos B."/>
            <person name="Baker S."/>
            <person name="Barry K."/>
            <person name="Bills G."/>
            <person name="Bluhm B."/>
            <person name="Cannon C."/>
            <person name="Castanera R."/>
            <person name="Culley D."/>
            <person name="Daum C."/>
            <person name="Ezra D."/>
            <person name="Gonzalez J."/>
            <person name="Henrissat B."/>
            <person name="Kuo A."/>
            <person name="Liang C."/>
            <person name="Lipzen A."/>
            <person name="Lutzoni F."/>
            <person name="Magnuson J."/>
            <person name="Mondo S."/>
            <person name="Nolan M."/>
            <person name="Ohm R."/>
            <person name="Pangilinan J."/>
            <person name="Park H.-J."/>
            <person name="Ramirez L."/>
            <person name="Alfaro M."/>
            <person name="Sun H."/>
            <person name="Tritt A."/>
            <person name="Yoshinaga Y."/>
            <person name="Zwiers L.-H."/>
            <person name="Turgeon B."/>
            <person name="Goodwin S."/>
            <person name="Spatafora J."/>
            <person name="Crous P."/>
            <person name="Grigoriev I."/>
        </authorList>
    </citation>
    <scope>NUCLEOTIDE SEQUENCE</scope>
    <source>
        <strain evidence="1">CBS 113818</strain>
    </source>
</reference>
<dbReference type="Proteomes" id="UP000799424">
    <property type="component" value="Unassembled WGS sequence"/>
</dbReference>